<keyword evidence="2" id="KW-1185">Reference proteome</keyword>
<evidence type="ECO:0000313" key="2">
    <source>
        <dbReference type="Proteomes" id="UP000799777"/>
    </source>
</evidence>
<dbReference type="Proteomes" id="UP000799777">
    <property type="component" value="Unassembled WGS sequence"/>
</dbReference>
<gene>
    <name evidence="1" type="ORF">EK21DRAFT_84259</name>
</gene>
<organism evidence="1 2">
    <name type="scientific">Setomelanomma holmii</name>
    <dbReference type="NCBI Taxonomy" id="210430"/>
    <lineage>
        <taxon>Eukaryota</taxon>
        <taxon>Fungi</taxon>
        <taxon>Dikarya</taxon>
        <taxon>Ascomycota</taxon>
        <taxon>Pezizomycotina</taxon>
        <taxon>Dothideomycetes</taxon>
        <taxon>Pleosporomycetidae</taxon>
        <taxon>Pleosporales</taxon>
        <taxon>Pleosporineae</taxon>
        <taxon>Phaeosphaeriaceae</taxon>
        <taxon>Setomelanomma</taxon>
    </lineage>
</organism>
<name>A0A9P4HKU2_9PLEO</name>
<proteinExistence type="predicted"/>
<sequence length="137" mass="15023">MPGVLGCMPIPLCLHWDPTSCQHGRRLSDTARLLLQGSSNFPASLETIRTVTTRSLDENRTIDQCRRKSTAVVFIPGTQHMEINNTSLGPCITPLNGIGSSRDFNIVAPISTYREVMLQRCCQPPQRNTAISGLQGS</sequence>
<dbReference type="EMBL" id="ML978156">
    <property type="protein sequence ID" value="KAF2035862.1"/>
    <property type="molecule type" value="Genomic_DNA"/>
</dbReference>
<evidence type="ECO:0000313" key="1">
    <source>
        <dbReference type="EMBL" id="KAF2035862.1"/>
    </source>
</evidence>
<dbReference type="AlphaFoldDB" id="A0A9P4HKU2"/>
<reference evidence="1" key="1">
    <citation type="journal article" date="2020" name="Stud. Mycol.">
        <title>101 Dothideomycetes genomes: a test case for predicting lifestyles and emergence of pathogens.</title>
        <authorList>
            <person name="Haridas S."/>
            <person name="Albert R."/>
            <person name="Binder M."/>
            <person name="Bloem J."/>
            <person name="Labutti K."/>
            <person name="Salamov A."/>
            <person name="Andreopoulos B."/>
            <person name="Baker S."/>
            <person name="Barry K."/>
            <person name="Bills G."/>
            <person name="Bluhm B."/>
            <person name="Cannon C."/>
            <person name="Castanera R."/>
            <person name="Culley D."/>
            <person name="Daum C."/>
            <person name="Ezra D."/>
            <person name="Gonzalez J."/>
            <person name="Henrissat B."/>
            <person name="Kuo A."/>
            <person name="Liang C."/>
            <person name="Lipzen A."/>
            <person name="Lutzoni F."/>
            <person name="Magnuson J."/>
            <person name="Mondo S."/>
            <person name="Nolan M."/>
            <person name="Ohm R."/>
            <person name="Pangilinan J."/>
            <person name="Park H.-J."/>
            <person name="Ramirez L."/>
            <person name="Alfaro M."/>
            <person name="Sun H."/>
            <person name="Tritt A."/>
            <person name="Yoshinaga Y."/>
            <person name="Zwiers L.-H."/>
            <person name="Turgeon B."/>
            <person name="Goodwin S."/>
            <person name="Spatafora J."/>
            <person name="Crous P."/>
            <person name="Grigoriev I."/>
        </authorList>
    </citation>
    <scope>NUCLEOTIDE SEQUENCE</scope>
    <source>
        <strain evidence="1">CBS 110217</strain>
    </source>
</reference>
<accession>A0A9P4HKU2</accession>
<comment type="caution">
    <text evidence="1">The sequence shown here is derived from an EMBL/GenBank/DDBJ whole genome shotgun (WGS) entry which is preliminary data.</text>
</comment>
<protein>
    <submittedName>
        <fullName evidence="1">Uncharacterized protein</fullName>
    </submittedName>
</protein>